<sequence>MSLSLFAIVLTIPLLLVSGGCPPGWEQYDTPDKCIAAFKEEMSWMAAYQYCISQRANLVSVHTAFQNFHIAIHITTNTLLFYKQSKITALAQQTAAACRYWIGLADIEGINNYTWYDGSTLDFQNWDKNQPPADSASTVVYFSLEAKNRWAATNFGAENNCFICEGSLNANLSANYSKRFSRMADPTFVFKKKPTICDSAKAKEKCGESAGLGFCLPSVKYHHQCYCHATKSLNPEGCK</sequence>
<evidence type="ECO:0000259" key="2">
    <source>
        <dbReference type="PROSITE" id="PS50041"/>
    </source>
</evidence>
<evidence type="ECO:0000313" key="4">
    <source>
        <dbReference type="WBParaSite" id="SMUV_0000204001-mRNA-1"/>
    </source>
</evidence>
<dbReference type="InterPro" id="IPR016187">
    <property type="entry name" value="CTDL_fold"/>
</dbReference>
<dbReference type="WBParaSite" id="SMUV_0000204001-mRNA-1">
    <property type="protein sequence ID" value="SMUV_0000204001-mRNA-1"/>
    <property type="gene ID" value="SMUV_0000204001"/>
</dbReference>
<dbReference type="SMART" id="SM00034">
    <property type="entry name" value="CLECT"/>
    <property type="match status" value="1"/>
</dbReference>
<proteinExistence type="predicted"/>
<keyword evidence="3" id="KW-1185">Reference proteome</keyword>
<dbReference type="InterPro" id="IPR050111">
    <property type="entry name" value="C-type_lectin/snaclec_domain"/>
</dbReference>
<organism evidence="3 4">
    <name type="scientific">Syphacia muris</name>
    <dbReference type="NCBI Taxonomy" id="451379"/>
    <lineage>
        <taxon>Eukaryota</taxon>
        <taxon>Metazoa</taxon>
        <taxon>Ecdysozoa</taxon>
        <taxon>Nematoda</taxon>
        <taxon>Chromadorea</taxon>
        <taxon>Rhabditida</taxon>
        <taxon>Spirurina</taxon>
        <taxon>Oxyuridomorpha</taxon>
        <taxon>Oxyuroidea</taxon>
        <taxon>Oxyuridae</taxon>
        <taxon>Syphacia</taxon>
    </lineage>
</organism>
<reference evidence="4" key="1">
    <citation type="submission" date="2017-02" db="UniProtKB">
        <authorList>
            <consortium name="WormBaseParasite"/>
        </authorList>
    </citation>
    <scope>IDENTIFICATION</scope>
</reference>
<dbReference type="PANTHER" id="PTHR22803">
    <property type="entry name" value="MANNOSE, PHOSPHOLIPASE, LECTIN RECEPTOR RELATED"/>
    <property type="match status" value="1"/>
</dbReference>
<dbReference type="Proteomes" id="UP000046393">
    <property type="component" value="Unplaced"/>
</dbReference>
<keyword evidence="1" id="KW-0732">Signal</keyword>
<dbReference type="CDD" id="cd00037">
    <property type="entry name" value="CLECT"/>
    <property type="match status" value="1"/>
</dbReference>
<feature type="domain" description="C-type lectin" evidence="2">
    <location>
        <begin position="30"/>
        <end position="150"/>
    </location>
</feature>
<dbReference type="SUPFAM" id="SSF56436">
    <property type="entry name" value="C-type lectin-like"/>
    <property type="match status" value="1"/>
</dbReference>
<feature type="signal peptide" evidence="1">
    <location>
        <begin position="1"/>
        <end position="19"/>
    </location>
</feature>
<evidence type="ECO:0000256" key="1">
    <source>
        <dbReference type="SAM" id="SignalP"/>
    </source>
</evidence>
<dbReference type="PROSITE" id="PS50041">
    <property type="entry name" value="C_TYPE_LECTIN_2"/>
    <property type="match status" value="1"/>
</dbReference>
<evidence type="ECO:0000313" key="3">
    <source>
        <dbReference type="Proteomes" id="UP000046393"/>
    </source>
</evidence>
<name>A0A0N5AD09_9BILA</name>
<dbReference type="AlphaFoldDB" id="A0A0N5AD09"/>
<dbReference type="InterPro" id="IPR001304">
    <property type="entry name" value="C-type_lectin-like"/>
</dbReference>
<feature type="chain" id="PRO_5005892946" evidence="1">
    <location>
        <begin position="20"/>
        <end position="239"/>
    </location>
</feature>
<dbReference type="STRING" id="451379.A0A0N5AD09"/>
<protein>
    <submittedName>
        <fullName evidence="4">C-type lectin domain-containing protein</fullName>
    </submittedName>
</protein>
<accession>A0A0N5AD09</accession>
<dbReference type="InterPro" id="IPR016186">
    <property type="entry name" value="C-type_lectin-like/link_sf"/>
</dbReference>
<dbReference type="Pfam" id="PF00059">
    <property type="entry name" value="Lectin_C"/>
    <property type="match status" value="1"/>
</dbReference>
<dbReference type="Gene3D" id="3.10.100.10">
    <property type="entry name" value="Mannose-Binding Protein A, subunit A"/>
    <property type="match status" value="1"/>
</dbReference>